<evidence type="ECO:0000313" key="3">
    <source>
        <dbReference type="Proteomes" id="UP000299102"/>
    </source>
</evidence>
<feature type="region of interest" description="Disordered" evidence="1">
    <location>
        <begin position="1741"/>
        <end position="1767"/>
    </location>
</feature>
<feature type="compositionally biased region" description="Polar residues" evidence="1">
    <location>
        <begin position="2141"/>
        <end position="2160"/>
    </location>
</feature>
<dbReference type="EMBL" id="BGZK01002538">
    <property type="protein sequence ID" value="GBP94709.1"/>
    <property type="molecule type" value="Genomic_DNA"/>
</dbReference>
<feature type="region of interest" description="Disordered" evidence="1">
    <location>
        <begin position="1795"/>
        <end position="1814"/>
    </location>
</feature>
<sequence>MSFDDEALKTNEFLRRRKLRLQQVREQSKDIAKKIRQKTRNETSRYLKHLDAKKHKEHFLDQEKIVNHLENLHVNQMKQVGSSHRSASHVNQNEQPTEKLDLSKERGKVAVAHLRQKKQQELDHKKLLLDRKLRAREAANELSRDKSSIIANKPQEKLITTKQGIETPLEKDNEKSPHKVQPSVQFDNTTSGEQVHDIKETPQKDKDVQWNAQNLPRELEPNVPELKLHKTDKEESIDTNLTTSQTASGGTKKSNLFAVSEEMPSSLRGGLIHRVSKPPVSTKSSLNLVSEYLQTRHMRLREHPVIPSKPIGNLDCIRETLMHARAVRSKAKPIERNKTDGSSSSIARNLVTIYNHTTRDVQDVPLDSDKFVTRESQHDEDAYSQALKESSHSERQGIHLKKTQTTRSRVAMAKQSVEKEYKDTIAFLNSLPKDKQVKALKKAYMDEYEQNAQRENHQRKMQQEFKKIERQCKKQVVMKAGRRKITKIADENDLNVADCMKEQYSWIPSPENDISLAVHKIPNKTENMQILCKQNEVNGYHEYRSRHKHTPPTKDMAGVKTKKQSKTVIEEQIQHQSDEFSSTVDDNSSFDESQKKKPAKKLKKQPSASREKIIIYKILSNRNENKGHESNSDSVNDIMKSLTSIDRVLQKSADDENDIVNKTKTGKKTELSQPKAHQIDEDLYKKANPQWVRHESILNCYAANIELWEFTTDTDPWENGNSTHFDRNDEGSANEKICKQCQYRKHKDVVTKEKPVNKGPLQWEVDDSNVSRQMSSRSCDECKRMNAATSNLSTNVEKPVAMSSLESKASKIVKTVHTHSEAELIKLMENDDEKNKFYVGASGVLKDEDYEVIIQLHNIEEVSTNPIISEKTTKDHSNVCASKTFETEAQLNKDLSDQKLITQYPKPSMTTINNGKSPDVNGNHQYTLSNETPVPVPNIPQVALDLPKSNDLVTQATNTSQPRPLITACTQTSGRSSPENRPMYVQMSSSTSTTYLSPPERVRPDYLRYKYAEPTNHIETIPQMSYREKKCKHKVLNQEKKYVNNKNTFSKKIETAINIASADLGHIYNSKKIKQMYRNGSPDNEVQKNFRSKTTQSESELSSKKEMKYRYHHPAHDDVSEELCKICLGLGKFKKRNVKNGTSQKCTCNTKVPLRSCKVSLRHMEKSPTVRQQLKNKSQLNPVLKNYVRELLNLNQEGLKAIEIAALQCSSVTTPGSSVINEPSNKPISKKSNCSNIMLTKLEKILSQEKFQNVSKKHEKEPSSISSENNIEIPSKVVLRRQLKKKRSGQTMGHKIKNLNISKTVLGSKKNLKGQSKKQNPSPFDDSSDNNIIKKGTNDTKNSQLKVHRPKVRSISSPSPRTIDQPFKLKKTKTISDIVHNQTKHITSGETNSFESHSKKKFSKHTVICNNTAKIDNITVTAAPDKITIILKPPIEVKSMAKQIKAVIDDKLIQIPPKGEMHASNIDGIDNSAVSETQTNWNKVQELELMKFAQNKLHNMEKIANLTDKCTKRLSNLARVLEEVRKSKSTAYSHISTTDTSSEIEMKIDKNIHSDKSKTDLYFHKNGGAIETKKQLLSAPLESNYEKTNYTESSPHNTHKADYTNQITENIEENSPKYFHTDVDRMKLIKLKEQSLMSVATNTESIDNIFLNTENIRLSADKESQLITSTAVNIEQICIPVHASVNIENSESDVPIAMITKQIDNDDYVPMLSDIPRPLNAPNSFLNKDVTIHDEYSMVESENCSTKSDLHHGDGTGRSRSKPPPALSRVILKKSDEILVPHELSTVMEVDSPMSMKYKKQSPTNVNDSKLSHSETLNDEILLESDNEKKSQEQNQADTNLLKKPDVIEKELISELMKDSSELKMKLMNLNEFNEIILKPFMTMEEYAKQCNVGQLDEGSNYEDLSRAATIDEISSLNSDASMPDIVAELLKRNVISEPFHFDYPSHPNSTTLSSESSLPIFALSKAPKEKSKSKTAHKSKEHMIASETSDNLSMSSYPDLENAFKNFGIGWASSTLKRTKQTLYLSSSTSTSSTSNKYTPKKYDNTGQVLLKTIDSKKISDKESDKRRQNAGQQTSTAKSMTDSKFLVNESGEKITLSNKFNRDESEEHFTSLYSTNLPSETNLHVTYPPSVKHSEENVRTNTRQRTSTPVQLFKSETYNSSSSSNNRSDGLFSNTDELSSVKLTSSSVKNHSSSEKDGLTIPNYSLRVRKENRSDSS</sequence>
<feature type="compositionally biased region" description="Polar residues" evidence="1">
    <location>
        <begin position="182"/>
        <end position="193"/>
    </location>
</feature>
<feature type="region of interest" description="Disordered" evidence="1">
    <location>
        <begin position="161"/>
        <end position="194"/>
    </location>
</feature>
<dbReference type="Proteomes" id="UP000299102">
    <property type="component" value="Unassembled WGS sequence"/>
</dbReference>
<organism evidence="2 3">
    <name type="scientific">Eumeta variegata</name>
    <name type="common">Bagworm moth</name>
    <name type="synonym">Eumeta japonica</name>
    <dbReference type="NCBI Taxonomy" id="151549"/>
    <lineage>
        <taxon>Eukaryota</taxon>
        <taxon>Metazoa</taxon>
        <taxon>Ecdysozoa</taxon>
        <taxon>Arthropoda</taxon>
        <taxon>Hexapoda</taxon>
        <taxon>Insecta</taxon>
        <taxon>Pterygota</taxon>
        <taxon>Neoptera</taxon>
        <taxon>Endopterygota</taxon>
        <taxon>Lepidoptera</taxon>
        <taxon>Glossata</taxon>
        <taxon>Ditrysia</taxon>
        <taxon>Tineoidea</taxon>
        <taxon>Psychidae</taxon>
        <taxon>Oiketicinae</taxon>
        <taxon>Eumeta</taxon>
    </lineage>
</organism>
<evidence type="ECO:0000313" key="2">
    <source>
        <dbReference type="EMBL" id="GBP94709.1"/>
    </source>
</evidence>
<feature type="compositionally biased region" description="Polar residues" evidence="1">
    <location>
        <begin position="2071"/>
        <end position="2084"/>
    </location>
</feature>
<feature type="compositionally biased region" description="Polar residues" evidence="1">
    <location>
        <begin position="579"/>
        <end position="591"/>
    </location>
</feature>
<feature type="compositionally biased region" description="Basic and acidic residues" evidence="1">
    <location>
        <begin position="2055"/>
        <end position="2069"/>
    </location>
</feature>
<feature type="compositionally biased region" description="Low complexity" evidence="1">
    <location>
        <begin position="2161"/>
        <end position="2170"/>
    </location>
</feature>
<keyword evidence="3" id="KW-1185">Reference proteome</keyword>
<feature type="compositionally biased region" description="Low complexity" evidence="1">
    <location>
        <begin position="2027"/>
        <end position="2036"/>
    </location>
</feature>
<proteinExistence type="predicted"/>
<dbReference type="OrthoDB" id="6359887at2759"/>
<evidence type="ECO:0000256" key="1">
    <source>
        <dbReference type="SAM" id="MobiDB-lite"/>
    </source>
</evidence>
<gene>
    <name evidence="2" type="primary">Cep295</name>
    <name evidence="2" type="ORF">EVAR_100417_1</name>
</gene>
<accession>A0A4C2A6D2</accession>
<feature type="region of interest" description="Disordered" evidence="1">
    <location>
        <begin position="1078"/>
        <end position="1105"/>
    </location>
</feature>
<comment type="caution">
    <text evidence="2">The sequence shown here is derived from an EMBL/GenBank/DDBJ whole genome shotgun (WGS) entry which is preliminary data.</text>
</comment>
<feature type="compositionally biased region" description="Basic and acidic residues" evidence="1">
    <location>
        <begin position="2210"/>
        <end position="2219"/>
    </location>
</feature>
<reference evidence="2 3" key="1">
    <citation type="journal article" date="2019" name="Commun. Biol.">
        <title>The bagworm genome reveals a unique fibroin gene that provides high tensile strength.</title>
        <authorList>
            <person name="Kono N."/>
            <person name="Nakamura H."/>
            <person name="Ohtoshi R."/>
            <person name="Tomita M."/>
            <person name="Numata K."/>
            <person name="Arakawa K."/>
        </authorList>
    </citation>
    <scope>NUCLEOTIDE SEQUENCE [LARGE SCALE GENOMIC DNA]</scope>
</reference>
<feature type="region of interest" description="Disordered" evidence="1">
    <location>
        <begin position="1970"/>
        <end position="1993"/>
    </location>
</feature>
<name>A0A4C2A6D2_EUMVA</name>
<feature type="compositionally biased region" description="Basic and acidic residues" evidence="1">
    <location>
        <begin position="568"/>
        <end position="578"/>
    </location>
</feature>
<feature type="region of interest" description="Disordered" evidence="1">
    <location>
        <begin position="2115"/>
        <end position="2219"/>
    </location>
</feature>
<feature type="region of interest" description="Disordered" evidence="1">
    <location>
        <begin position="545"/>
        <end position="608"/>
    </location>
</feature>
<feature type="compositionally biased region" description="Polar residues" evidence="1">
    <location>
        <begin position="2115"/>
        <end position="2126"/>
    </location>
</feature>
<protein>
    <submittedName>
        <fullName evidence="2">Centrosomal protein of 295 kDa</fullName>
    </submittedName>
</protein>
<feature type="region of interest" description="Disordered" evidence="1">
    <location>
        <begin position="1282"/>
        <end position="1364"/>
    </location>
</feature>
<feature type="compositionally biased region" description="Basic and acidic residues" evidence="1">
    <location>
        <begin position="168"/>
        <end position="177"/>
    </location>
</feature>
<feature type="region of interest" description="Disordered" evidence="1">
    <location>
        <begin position="374"/>
        <end position="401"/>
    </location>
</feature>
<feature type="region of interest" description="Disordered" evidence="1">
    <location>
        <begin position="2025"/>
        <end position="2044"/>
    </location>
</feature>
<feature type="region of interest" description="Disordered" evidence="1">
    <location>
        <begin position="2055"/>
        <end position="2086"/>
    </location>
</feature>
<feature type="compositionally biased region" description="Basic and acidic residues" evidence="1">
    <location>
        <begin position="1748"/>
        <end position="1757"/>
    </location>
</feature>
<feature type="compositionally biased region" description="Low complexity" evidence="1">
    <location>
        <begin position="2180"/>
        <end position="2193"/>
    </location>
</feature>